<dbReference type="InterPro" id="IPR058790">
    <property type="entry name" value="BSH_CusB"/>
</dbReference>
<dbReference type="GO" id="GO:0046914">
    <property type="term" value="F:transition metal ion binding"/>
    <property type="evidence" value="ECO:0007669"/>
    <property type="project" value="TreeGrafter"/>
</dbReference>
<feature type="domain" description="CusB-like three alpha-helical bundle" evidence="6">
    <location>
        <begin position="192"/>
        <end position="226"/>
    </location>
</feature>
<dbReference type="EMBL" id="OUNR01000019">
    <property type="protein sequence ID" value="SPP66298.1"/>
    <property type="molecule type" value="Genomic_DNA"/>
</dbReference>
<evidence type="ECO:0000259" key="9">
    <source>
        <dbReference type="Pfam" id="PF25975"/>
    </source>
</evidence>
<evidence type="ECO:0000259" key="5">
    <source>
        <dbReference type="Pfam" id="PF13115"/>
    </source>
</evidence>
<dbReference type="AlphaFoldDB" id="A0A330LAK5"/>
<feature type="domain" description="CzcB-like C-terminal circularly permuted SH3-like" evidence="9">
    <location>
        <begin position="347"/>
        <end position="406"/>
    </location>
</feature>
<accession>A0A330LAK5</accession>
<feature type="domain" description="CusB-like barrel-sandwich hybrid" evidence="7">
    <location>
        <begin position="131"/>
        <end position="260"/>
    </location>
</feature>
<evidence type="ECO:0000259" key="8">
    <source>
        <dbReference type="Pfam" id="PF25954"/>
    </source>
</evidence>
<organism evidence="10 11">
    <name type="scientific">Nitrospira lenta</name>
    <dbReference type="NCBI Taxonomy" id="1436998"/>
    <lineage>
        <taxon>Bacteria</taxon>
        <taxon>Pseudomonadati</taxon>
        <taxon>Nitrospirota</taxon>
        <taxon>Nitrospiria</taxon>
        <taxon>Nitrospirales</taxon>
        <taxon>Nitrospiraceae</taxon>
        <taxon>Nitrospira</taxon>
    </lineage>
</organism>
<protein>
    <submittedName>
        <fullName evidence="10">Putative Efflux transporter, RND family, MFP subunit</fullName>
    </submittedName>
</protein>
<dbReference type="GO" id="GO:0022857">
    <property type="term" value="F:transmembrane transporter activity"/>
    <property type="evidence" value="ECO:0007669"/>
    <property type="project" value="InterPro"/>
</dbReference>
<dbReference type="Pfam" id="PF25954">
    <property type="entry name" value="Beta-barrel_RND_2"/>
    <property type="match status" value="1"/>
</dbReference>
<dbReference type="NCBIfam" id="TIGR01730">
    <property type="entry name" value="RND_mfp"/>
    <property type="match status" value="1"/>
</dbReference>
<dbReference type="RefSeq" id="WP_121990479.1">
    <property type="nucleotide sequence ID" value="NZ_OUNR01000019.1"/>
</dbReference>
<dbReference type="Pfam" id="PF25975">
    <property type="entry name" value="CzcB_C"/>
    <property type="match status" value="1"/>
</dbReference>
<dbReference type="FunFam" id="2.40.420.20:FF:000003">
    <property type="entry name" value="Cation efflux system protein cusB"/>
    <property type="match status" value="1"/>
</dbReference>
<dbReference type="GO" id="GO:0015679">
    <property type="term" value="P:plasma membrane copper ion transport"/>
    <property type="evidence" value="ECO:0007669"/>
    <property type="project" value="TreeGrafter"/>
</dbReference>
<feature type="domain" description="YtkA-like" evidence="5">
    <location>
        <begin position="485"/>
        <end position="554"/>
    </location>
</feature>
<dbReference type="Gene3D" id="2.40.420.20">
    <property type="match status" value="1"/>
</dbReference>
<dbReference type="GO" id="GO:0016020">
    <property type="term" value="C:membrane"/>
    <property type="evidence" value="ECO:0007669"/>
    <property type="project" value="InterPro"/>
</dbReference>
<dbReference type="Pfam" id="PF25919">
    <property type="entry name" value="BSH_CusB"/>
    <property type="match status" value="1"/>
</dbReference>
<keyword evidence="2" id="KW-0813">Transport</keyword>
<evidence type="ECO:0000256" key="3">
    <source>
        <dbReference type="ARBA" id="ARBA00022729"/>
    </source>
</evidence>
<keyword evidence="3" id="KW-0732">Signal</keyword>
<name>A0A330LAK5_9BACT</name>
<dbReference type="InterPro" id="IPR058792">
    <property type="entry name" value="Beta-barrel_RND_2"/>
</dbReference>
<dbReference type="InterPro" id="IPR032693">
    <property type="entry name" value="YtkA-like_dom"/>
</dbReference>
<dbReference type="PANTHER" id="PTHR30097">
    <property type="entry name" value="CATION EFFLUX SYSTEM PROTEIN CUSB"/>
    <property type="match status" value="1"/>
</dbReference>
<dbReference type="GO" id="GO:0030288">
    <property type="term" value="C:outer membrane-bounded periplasmic space"/>
    <property type="evidence" value="ECO:0007669"/>
    <property type="project" value="TreeGrafter"/>
</dbReference>
<dbReference type="InterPro" id="IPR058791">
    <property type="entry name" value="3HB_CusB"/>
</dbReference>
<evidence type="ECO:0000313" key="11">
    <source>
        <dbReference type="Proteomes" id="UP000248168"/>
    </source>
</evidence>
<dbReference type="Pfam" id="PF25869">
    <property type="entry name" value="3HB_CusB"/>
    <property type="match status" value="1"/>
</dbReference>
<dbReference type="InterPro" id="IPR051909">
    <property type="entry name" value="MFP_Cation_Efflux"/>
</dbReference>
<dbReference type="InterPro" id="IPR006143">
    <property type="entry name" value="RND_pump_MFP"/>
</dbReference>
<dbReference type="SUPFAM" id="SSF111369">
    <property type="entry name" value="HlyD-like secretion proteins"/>
    <property type="match status" value="1"/>
</dbReference>
<dbReference type="PANTHER" id="PTHR30097:SF15">
    <property type="entry name" value="CATION EFFLUX SYSTEM PROTEIN CUSB"/>
    <property type="match status" value="1"/>
</dbReference>
<dbReference type="Proteomes" id="UP000248168">
    <property type="component" value="Unassembled WGS sequence"/>
</dbReference>
<dbReference type="Pfam" id="PF13115">
    <property type="entry name" value="YtkA"/>
    <property type="match status" value="1"/>
</dbReference>
<evidence type="ECO:0000313" key="10">
    <source>
        <dbReference type="EMBL" id="SPP66298.1"/>
    </source>
</evidence>
<proteinExistence type="inferred from homology"/>
<dbReference type="OrthoDB" id="9765657at2"/>
<sequence length="577" mass="62014">MNHDMHRKGLVASVAAVSLLVGIIAGFFAAHRMMGDMFGMTTGKGGISGSLERAGEMRDMEQMDMKAMAPAGAKSMEGMEGMPAAPSGAVVVPAVMRQLIGVRSAQAARATLEQEIRTVGTVGYDERGFTQVTLKISGWVREVFVNSIGRPVRKGEPLFTLYSPDLLITQDEYLLALKTQAQLTASPLAEAKANAGALVASARERLRLWDLTEEQIIALERRGKAEPSLTVYAPASGIVLKREAVPGKYVEPGTALYEVADLSRVWISADIYESEVKAVTLNQQASVTLAAYPGETFPGTVAYIYPTLNAEARTVRVRLELPNPGLKLKPGMFGNVRLQTEVVKTLVVPKEAVLETGLRQLVFMDRGQGRYEPASVKLGRRSQDDVEVLEGLKEGDQIVTSANFLLDAESKLASASSMQAMMGRIGMADWQMRGAYEGKMEGMDMGSMKGMEGMSGMPGMASGSAKAITETRKVAGYVLTFTTIPETPKAGDVLLRLNVIDQAGKPVTNAQVFFVYTMPMPGMTDSKATARHTKEGLYEGTVLFGMGGTWVVTVNVTIPGRPSIVEKFQFSVAGGGM</sequence>
<dbReference type="Gene3D" id="2.40.50.100">
    <property type="match status" value="1"/>
</dbReference>
<evidence type="ECO:0000259" key="6">
    <source>
        <dbReference type="Pfam" id="PF25869"/>
    </source>
</evidence>
<comment type="similarity">
    <text evidence="1">Belongs to the membrane fusion protein (MFP) (TC 8.A.1) family.</text>
</comment>
<evidence type="ECO:0000256" key="4">
    <source>
        <dbReference type="ARBA" id="ARBA00023065"/>
    </source>
</evidence>
<dbReference type="Gene3D" id="6.10.140.730">
    <property type="match status" value="1"/>
</dbReference>
<dbReference type="Gene3D" id="2.40.30.170">
    <property type="match status" value="1"/>
</dbReference>
<evidence type="ECO:0000256" key="1">
    <source>
        <dbReference type="ARBA" id="ARBA00009477"/>
    </source>
</evidence>
<keyword evidence="11" id="KW-1185">Reference proteome</keyword>
<evidence type="ECO:0000256" key="2">
    <source>
        <dbReference type="ARBA" id="ARBA00022448"/>
    </source>
</evidence>
<dbReference type="FunFam" id="2.40.30.170:FF:000010">
    <property type="entry name" value="Efflux RND transporter periplasmic adaptor subunit"/>
    <property type="match status" value="1"/>
</dbReference>
<dbReference type="GO" id="GO:0060003">
    <property type="term" value="P:copper ion export"/>
    <property type="evidence" value="ECO:0007669"/>
    <property type="project" value="TreeGrafter"/>
</dbReference>
<dbReference type="InterPro" id="IPR058649">
    <property type="entry name" value="CzcB_C"/>
</dbReference>
<dbReference type="InParanoid" id="A0A330LAK5"/>
<keyword evidence="4" id="KW-0406">Ion transport</keyword>
<reference evidence="11" key="1">
    <citation type="submission" date="2018-04" db="EMBL/GenBank/DDBJ databases">
        <authorList>
            <person name="Lucker S."/>
            <person name="Sakoula D."/>
        </authorList>
    </citation>
    <scope>NUCLEOTIDE SEQUENCE [LARGE SCALE GENOMIC DNA]</scope>
</reference>
<evidence type="ECO:0000259" key="7">
    <source>
        <dbReference type="Pfam" id="PF25919"/>
    </source>
</evidence>
<dbReference type="FunCoup" id="A0A330LAK5">
    <property type="interactions" value="134"/>
</dbReference>
<feature type="domain" description="CusB-like beta-barrel" evidence="8">
    <location>
        <begin position="264"/>
        <end position="341"/>
    </location>
</feature>
<gene>
    <name evidence="10" type="ORF">NITLEN_60101</name>
</gene>